<dbReference type="InParanoid" id="G0MDN3"/>
<gene>
    <name evidence="2" type="ORF">CAEBREN_16836</name>
</gene>
<dbReference type="InterPro" id="IPR021942">
    <property type="entry name" value="DUF3557"/>
</dbReference>
<proteinExistence type="predicted"/>
<dbReference type="PANTHER" id="PTHR31379">
    <property type="entry name" value="F-BOX C PROTEIN-RELATED-RELATED"/>
    <property type="match status" value="1"/>
</dbReference>
<dbReference type="Pfam" id="PF12078">
    <property type="entry name" value="DUF3557"/>
    <property type="match status" value="1"/>
</dbReference>
<dbReference type="OrthoDB" id="5889481at2759"/>
<dbReference type="Proteomes" id="UP000008068">
    <property type="component" value="Unassembled WGS sequence"/>
</dbReference>
<keyword evidence="1" id="KW-0812">Transmembrane</keyword>
<evidence type="ECO:0000313" key="2">
    <source>
        <dbReference type="EMBL" id="EGT49689.1"/>
    </source>
</evidence>
<sequence length="449" mass="52697">MDYPCLRCILEYLEANQRLHCGLEISESTCRSIYFQTINLQEIPDLRQLNLSVKNYDFRIRLSSRCPSIRKIERLTPLHLKLLDITSTTIRINECRYEPKKRAIKQGKGVVAGDIVFSNQTHSEDHSYHYRIKCSLNDMKDDDYENDNFGFLANVELNEEALKRFPGRVKLHHAMRWLGNFLLGGRTEITTRKLEIVNTEVLRLPVDFKIKKVDILETRQQFLDGISKFINPEVEELVFSVYTTLPIRDHPLIQKAKKICMKSGWMTVEELSFVHKNIEIQPVLPEQWFEILVEKWLADGRDIGTRFSFGSNDENVELELWYRYEKMLNGRTIYSNFENPRGEVSEDRVALQEELRKSHGVKDGKDILYCICLPMRSQSELQISLSRGNRSMCLYKVVMEVVPFELWPTLKSDHFELRFNVEFREVALKLLYFSLVLLCCALLCYWLAG</sequence>
<evidence type="ECO:0000313" key="3">
    <source>
        <dbReference type="Proteomes" id="UP000008068"/>
    </source>
</evidence>
<organism evidence="3">
    <name type="scientific">Caenorhabditis brenneri</name>
    <name type="common">Nematode worm</name>
    <dbReference type="NCBI Taxonomy" id="135651"/>
    <lineage>
        <taxon>Eukaryota</taxon>
        <taxon>Metazoa</taxon>
        <taxon>Ecdysozoa</taxon>
        <taxon>Nematoda</taxon>
        <taxon>Chromadorea</taxon>
        <taxon>Rhabditida</taxon>
        <taxon>Rhabditina</taxon>
        <taxon>Rhabditomorpha</taxon>
        <taxon>Rhabditoidea</taxon>
        <taxon>Rhabditidae</taxon>
        <taxon>Peloderinae</taxon>
        <taxon>Caenorhabditis</taxon>
    </lineage>
</organism>
<keyword evidence="3" id="KW-1185">Reference proteome</keyword>
<reference evidence="3" key="1">
    <citation type="submission" date="2011-07" db="EMBL/GenBank/DDBJ databases">
        <authorList>
            <consortium name="Caenorhabditis brenneri Sequencing and Analysis Consortium"/>
            <person name="Wilson R.K."/>
        </authorList>
    </citation>
    <scope>NUCLEOTIDE SEQUENCE [LARGE SCALE GENOMIC DNA]</scope>
    <source>
        <strain evidence="3">PB2801</strain>
    </source>
</reference>
<evidence type="ECO:0008006" key="4">
    <source>
        <dbReference type="Google" id="ProtNLM"/>
    </source>
</evidence>
<dbReference type="HOGENOM" id="CLU_042576_3_0_1"/>
<dbReference type="PANTHER" id="PTHR31379:SF1">
    <property type="entry name" value="F-BOX C PROTEIN-RELATED"/>
    <property type="match status" value="1"/>
</dbReference>
<accession>G0MDN3</accession>
<keyword evidence="1" id="KW-0472">Membrane</keyword>
<name>G0MDN3_CAEBE</name>
<dbReference type="AlphaFoldDB" id="G0MDN3"/>
<feature type="transmembrane region" description="Helical" evidence="1">
    <location>
        <begin position="430"/>
        <end position="448"/>
    </location>
</feature>
<evidence type="ECO:0000256" key="1">
    <source>
        <dbReference type="SAM" id="Phobius"/>
    </source>
</evidence>
<protein>
    <recommendedName>
        <fullName evidence="4">DUF38 domain-containing protein</fullName>
    </recommendedName>
</protein>
<dbReference type="EMBL" id="GL379790">
    <property type="protein sequence ID" value="EGT49689.1"/>
    <property type="molecule type" value="Genomic_DNA"/>
</dbReference>
<keyword evidence="1" id="KW-1133">Transmembrane helix</keyword>